<keyword evidence="5" id="KW-0812">Transmembrane</keyword>
<dbReference type="AlphaFoldDB" id="A0A846YTK6"/>
<dbReference type="PANTHER" id="PTHR22683">
    <property type="entry name" value="SPORULATION PROTEIN RELATED"/>
    <property type="match status" value="1"/>
</dbReference>
<evidence type="ECO:0000313" key="7">
    <source>
        <dbReference type="EMBL" id="NKY60991.1"/>
    </source>
</evidence>
<keyword evidence="5" id="KW-0472">Membrane</keyword>
<proteinExistence type="predicted"/>
<dbReference type="SUPFAM" id="SSF52540">
    <property type="entry name" value="P-loop containing nucleoside triphosphate hydrolases"/>
    <property type="match status" value="1"/>
</dbReference>
<feature type="domain" description="FtsK" evidence="6">
    <location>
        <begin position="222"/>
        <end position="442"/>
    </location>
</feature>
<feature type="transmembrane region" description="Helical" evidence="5">
    <location>
        <begin position="15"/>
        <end position="38"/>
    </location>
</feature>
<organism evidence="7 8">
    <name type="scientific">Nocardia flavorosea</name>
    <dbReference type="NCBI Taxonomy" id="53429"/>
    <lineage>
        <taxon>Bacteria</taxon>
        <taxon>Bacillati</taxon>
        <taxon>Actinomycetota</taxon>
        <taxon>Actinomycetes</taxon>
        <taxon>Mycobacteriales</taxon>
        <taxon>Nocardiaceae</taxon>
        <taxon>Nocardia</taxon>
    </lineage>
</organism>
<dbReference type="RefSeq" id="WP_062980341.1">
    <property type="nucleotide sequence ID" value="NZ_JAAXOT010000035.1"/>
</dbReference>
<dbReference type="EMBL" id="JAAXOT010000035">
    <property type="protein sequence ID" value="NKY60991.1"/>
    <property type="molecule type" value="Genomic_DNA"/>
</dbReference>
<sequence length="592" mass="64292">MGNGMNQVSKASSSGGALVVAGVVSVPVVTFGGMVSYFTLENMGVNGWTGPAGLVGAAGTVAGLIVWSKVARNRAERRAIEQAYAARLRWLSQFPERTQYAIDILTDPFQAALMWTHPRVGIGIAPNPNTGFPGTFPTLVPGQDPGHHPDNGIRESHLGARVRLLLPPGPSANDVRLRLDNIAASLRVPKVRLVAADGEVVSLELEVRNPLRTSVRLEAPDASPVNLKAVRVGMRDDGQHHHMAVWSTHIFLAGLTGSGKSGVLWSLIAGVAPDVKAGRVELHVIDLKFGAEMGAGDRLFAAFAWQVPQAIAILENLVRKMEARANPVREHAMRTGEAAREFVPEPGNPQILLIIDEILDLLKISGDLKIKPNISFEGMEAKETTVAKYAARLLLSLLSRARAFGITVLVATQNAAKEVFELLRDMFPMMVGLRQASQQQELMVFGPGASERGVAATDIKSDEQGIAYIDSPEEGGMAIRARFYRVTNEDIKQLVRIFGRPADAPRPVLPSLGLPEDEEQKKTNVVELRRDDQEQGQQQTPPAEAEEHKPGRCRFCGSEIQQTPGGRPALYCPGTDHRARYNRLKRKLAQGE</sequence>
<dbReference type="Gene3D" id="3.40.50.300">
    <property type="entry name" value="P-loop containing nucleotide triphosphate hydrolases"/>
    <property type="match status" value="1"/>
</dbReference>
<reference evidence="7 8" key="1">
    <citation type="submission" date="2020-04" db="EMBL/GenBank/DDBJ databases">
        <title>MicrobeNet Type strains.</title>
        <authorList>
            <person name="Nicholson A.C."/>
        </authorList>
    </citation>
    <scope>NUCLEOTIDE SEQUENCE [LARGE SCALE GENOMIC DNA]</scope>
    <source>
        <strain evidence="7 8">JCM 3332</strain>
    </source>
</reference>
<name>A0A846YTK6_9NOCA</name>
<keyword evidence="2 3" id="KW-0067">ATP-binding</keyword>
<dbReference type="PROSITE" id="PS50901">
    <property type="entry name" value="FTSK"/>
    <property type="match status" value="1"/>
</dbReference>
<keyword evidence="8" id="KW-1185">Reference proteome</keyword>
<protein>
    <recommendedName>
        <fullName evidence="6">FtsK domain-containing protein</fullName>
    </recommendedName>
</protein>
<evidence type="ECO:0000256" key="3">
    <source>
        <dbReference type="PROSITE-ProRule" id="PRU00289"/>
    </source>
</evidence>
<dbReference type="InterPro" id="IPR050206">
    <property type="entry name" value="FtsK/SpoIIIE/SftA"/>
</dbReference>
<evidence type="ECO:0000259" key="6">
    <source>
        <dbReference type="PROSITE" id="PS50901"/>
    </source>
</evidence>
<evidence type="ECO:0000256" key="4">
    <source>
        <dbReference type="SAM" id="MobiDB-lite"/>
    </source>
</evidence>
<evidence type="ECO:0000313" key="8">
    <source>
        <dbReference type="Proteomes" id="UP000570678"/>
    </source>
</evidence>
<dbReference type="Pfam" id="PF01580">
    <property type="entry name" value="FtsK_SpoIIIE"/>
    <property type="match status" value="1"/>
</dbReference>
<keyword evidence="1 3" id="KW-0547">Nucleotide-binding</keyword>
<feature type="region of interest" description="Disordered" evidence="4">
    <location>
        <begin position="530"/>
        <end position="575"/>
    </location>
</feature>
<dbReference type="PANTHER" id="PTHR22683:SF41">
    <property type="entry name" value="DNA TRANSLOCASE FTSK"/>
    <property type="match status" value="1"/>
</dbReference>
<feature type="transmembrane region" description="Helical" evidence="5">
    <location>
        <begin position="50"/>
        <end position="68"/>
    </location>
</feature>
<comment type="caution">
    <text evidence="7">The sequence shown here is derived from an EMBL/GenBank/DDBJ whole genome shotgun (WGS) entry which is preliminary data.</text>
</comment>
<evidence type="ECO:0000256" key="2">
    <source>
        <dbReference type="ARBA" id="ARBA00022840"/>
    </source>
</evidence>
<dbReference type="InterPro" id="IPR002543">
    <property type="entry name" value="FtsK_dom"/>
</dbReference>
<dbReference type="GO" id="GO:0005524">
    <property type="term" value="F:ATP binding"/>
    <property type="evidence" value="ECO:0007669"/>
    <property type="project" value="UniProtKB-UniRule"/>
</dbReference>
<gene>
    <name evidence="7" type="ORF">HGA15_33630</name>
</gene>
<dbReference type="GO" id="GO:0003677">
    <property type="term" value="F:DNA binding"/>
    <property type="evidence" value="ECO:0007669"/>
    <property type="project" value="InterPro"/>
</dbReference>
<accession>A0A846YTK6</accession>
<keyword evidence="5" id="KW-1133">Transmembrane helix</keyword>
<dbReference type="InterPro" id="IPR027417">
    <property type="entry name" value="P-loop_NTPase"/>
</dbReference>
<feature type="binding site" evidence="3">
    <location>
        <begin position="254"/>
        <end position="261"/>
    </location>
    <ligand>
        <name>ATP</name>
        <dbReference type="ChEBI" id="CHEBI:30616"/>
    </ligand>
</feature>
<evidence type="ECO:0000256" key="5">
    <source>
        <dbReference type="SAM" id="Phobius"/>
    </source>
</evidence>
<evidence type="ECO:0000256" key="1">
    <source>
        <dbReference type="ARBA" id="ARBA00022741"/>
    </source>
</evidence>
<dbReference type="Proteomes" id="UP000570678">
    <property type="component" value="Unassembled WGS sequence"/>
</dbReference>